<accession>A0A2T7EJ55</accession>
<keyword evidence="8 19" id="KW-0732">Signal</keyword>
<keyword evidence="10" id="KW-0418">Kinase</keyword>
<name>A0A2T7EJ55_9POAL</name>
<evidence type="ECO:0000256" key="15">
    <source>
        <dbReference type="ARBA" id="ARBA00023180"/>
    </source>
</evidence>
<dbReference type="SMART" id="SM00220">
    <property type="entry name" value="S_TKc"/>
    <property type="match status" value="1"/>
</dbReference>
<dbReference type="InterPro" id="IPR050528">
    <property type="entry name" value="L-type_Lectin-RKs"/>
</dbReference>
<dbReference type="PANTHER" id="PTHR27007">
    <property type="match status" value="1"/>
</dbReference>
<proteinExistence type="inferred from homology"/>
<dbReference type="FunFam" id="1.10.510.10:FF:000240">
    <property type="entry name" value="Lectin-domain containing receptor kinase A4.3"/>
    <property type="match status" value="1"/>
</dbReference>
<dbReference type="PROSITE" id="PS00108">
    <property type="entry name" value="PROTEIN_KINASE_ST"/>
    <property type="match status" value="1"/>
</dbReference>
<dbReference type="OrthoDB" id="652621at2759"/>
<evidence type="ECO:0000256" key="10">
    <source>
        <dbReference type="ARBA" id="ARBA00022777"/>
    </source>
</evidence>
<dbReference type="InterPro" id="IPR001245">
    <property type="entry name" value="Ser-Thr/Tyr_kinase_cat_dom"/>
</dbReference>
<evidence type="ECO:0000256" key="8">
    <source>
        <dbReference type="ARBA" id="ARBA00022729"/>
    </source>
</evidence>
<comment type="subcellular location">
    <subcellularLocation>
        <location evidence="1">Cell membrane</location>
        <topology evidence="1">Single-pass type I membrane protein</topology>
    </subcellularLocation>
</comment>
<dbReference type="GO" id="GO:0005886">
    <property type="term" value="C:plasma membrane"/>
    <property type="evidence" value="ECO:0007669"/>
    <property type="project" value="UniProtKB-SubCell"/>
</dbReference>
<feature type="binding site" evidence="16">
    <location>
        <position position="385"/>
    </location>
    <ligand>
        <name>ATP</name>
        <dbReference type="ChEBI" id="CHEBI:30616"/>
    </ligand>
</feature>
<evidence type="ECO:0000256" key="12">
    <source>
        <dbReference type="ARBA" id="ARBA00022989"/>
    </source>
</evidence>
<evidence type="ECO:0000256" key="4">
    <source>
        <dbReference type="ARBA" id="ARBA00022475"/>
    </source>
</evidence>
<dbReference type="Gramene" id="PUZ67850">
    <property type="protein sequence ID" value="PUZ67850"/>
    <property type="gene ID" value="GQ55_3G467000"/>
</dbReference>
<comment type="similarity">
    <text evidence="2">In the N-terminal section; belongs to the leguminous lectin family.</text>
</comment>
<dbReference type="InterPro" id="IPR011009">
    <property type="entry name" value="Kinase-like_dom_sf"/>
</dbReference>
<dbReference type="EMBL" id="CM009751">
    <property type="protein sequence ID" value="PUZ67850.1"/>
    <property type="molecule type" value="Genomic_DNA"/>
</dbReference>
<evidence type="ECO:0000256" key="17">
    <source>
        <dbReference type="SAM" id="MobiDB-lite"/>
    </source>
</evidence>
<keyword evidence="22" id="KW-1185">Reference proteome</keyword>
<feature type="domain" description="Protein kinase" evidence="20">
    <location>
        <begin position="356"/>
        <end position="639"/>
    </location>
</feature>
<evidence type="ECO:0000256" key="7">
    <source>
        <dbReference type="ARBA" id="ARBA00022692"/>
    </source>
</evidence>
<keyword evidence="13 18" id="KW-0472">Membrane</keyword>
<dbReference type="Gene3D" id="1.10.510.10">
    <property type="entry name" value="Transferase(Phosphotransferase) domain 1"/>
    <property type="match status" value="1"/>
</dbReference>
<dbReference type="Gene3D" id="3.30.200.20">
    <property type="entry name" value="Phosphorylase Kinase, domain 1"/>
    <property type="match status" value="1"/>
</dbReference>
<keyword evidence="6" id="KW-0808">Transferase</keyword>
<dbReference type="Pfam" id="PF07714">
    <property type="entry name" value="PK_Tyr_Ser-Thr"/>
    <property type="match status" value="1"/>
</dbReference>
<dbReference type="Proteomes" id="UP000244336">
    <property type="component" value="Chromosome 3"/>
</dbReference>
<dbReference type="AlphaFoldDB" id="A0A2T7EJ55"/>
<evidence type="ECO:0000256" key="5">
    <source>
        <dbReference type="ARBA" id="ARBA00022527"/>
    </source>
</evidence>
<keyword evidence="11 16" id="KW-0067">ATP-binding</keyword>
<evidence type="ECO:0000256" key="13">
    <source>
        <dbReference type="ARBA" id="ARBA00023136"/>
    </source>
</evidence>
<feature type="chain" id="PRO_5015489278" description="Protein kinase domain-containing protein" evidence="19">
    <location>
        <begin position="20"/>
        <end position="695"/>
    </location>
</feature>
<dbReference type="CDD" id="cd14066">
    <property type="entry name" value="STKc_IRAK"/>
    <property type="match status" value="1"/>
</dbReference>
<evidence type="ECO:0000256" key="19">
    <source>
        <dbReference type="SAM" id="SignalP"/>
    </source>
</evidence>
<evidence type="ECO:0000256" key="9">
    <source>
        <dbReference type="ARBA" id="ARBA00022741"/>
    </source>
</evidence>
<evidence type="ECO:0000313" key="21">
    <source>
        <dbReference type="EMBL" id="PUZ67850.1"/>
    </source>
</evidence>
<feature type="transmembrane region" description="Helical" evidence="18">
    <location>
        <begin position="276"/>
        <end position="301"/>
    </location>
</feature>
<evidence type="ECO:0000259" key="20">
    <source>
        <dbReference type="PROSITE" id="PS50011"/>
    </source>
</evidence>
<keyword evidence="12 18" id="KW-1133">Transmembrane helix</keyword>
<feature type="signal peptide" evidence="19">
    <location>
        <begin position="1"/>
        <end position="19"/>
    </location>
</feature>
<feature type="transmembrane region" description="Helical" evidence="18">
    <location>
        <begin position="413"/>
        <end position="436"/>
    </location>
</feature>
<evidence type="ECO:0000256" key="3">
    <source>
        <dbReference type="ARBA" id="ARBA00010217"/>
    </source>
</evidence>
<feature type="compositionally biased region" description="Low complexity" evidence="17">
    <location>
        <begin position="657"/>
        <end position="684"/>
    </location>
</feature>
<keyword evidence="4" id="KW-1003">Cell membrane</keyword>
<evidence type="ECO:0000256" key="16">
    <source>
        <dbReference type="PROSITE-ProRule" id="PRU10141"/>
    </source>
</evidence>
<organism evidence="21 22">
    <name type="scientific">Panicum hallii var. hallii</name>
    <dbReference type="NCBI Taxonomy" id="1504633"/>
    <lineage>
        <taxon>Eukaryota</taxon>
        <taxon>Viridiplantae</taxon>
        <taxon>Streptophyta</taxon>
        <taxon>Embryophyta</taxon>
        <taxon>Tracheophyta</taxon>
        <taxon>Spermatophyta</taxon>
        <taxon>Magnoliopsida</taxon>
        <taxon>Liliopsida</taxon>
        <taxon>Poales</taxon>
        <taxon>Poaceae</taxon>
        <taxon>PACMAD clade</taxon>
        <taxon>Panicoideae</taxon>
        <taxon>Panicodae</taxon>
        <taxon>Paniceae</taxon>
        <taxon>Panicinae</taxon>
        <taxon>Panicum</taxon>
        <taxon>Panicum sect. Panicum</taxon>
    </lineage>
</organism>
<feature type="transmembrane region" description="Helical" evidence="18">
    <location>
        <begin position="456"/>
        <end position="472"/>
    </location>
</feature>
<dbReference type="STRING" id="1504633.A0A2T7EJ55"/>
<keyword evidence="7 18" id="KW-0812">Transmembrane</keyword>
<sequence>MRFLVVLLLISGTAFPAAAGSDGSGGCDRRCGGTVVPYPFGFSAGCPVVLACDASTSTALLPRTTAAAPYPVRSFRRPPFSTFLVSLASSCKRSVGEARASLSGAGYGVSNRTGLFLGGGCRTSGASNCSVSPSLAASLLRTAGCAGNDTTWACVAEVPSYSSPPARGQGWFFNWEHADAAGCRDVLTATVYGEPTVGSPSLDFDVVEMNWWVNGTCADAAAGAGAGWCAANAGCDDVLAPSGAWGHQCYCSDGMSGDGFVAGEGCHYGSPARGKLSAAAIAGIVVSAASFAFALSICFWLRRRKRMKTKTAKQPQVRVARLFRGKPVEDDLELDDEVAGPQRFSYDELAAATGNFSDDRRLGRGGFGSVYSGVLADGNRDVAVKRVSETSQQGWKEFASEVRIISRLRHRNLVQLIGWCHGGGGGDVLLLVYELMHNGSLDAHLHDPERVLPWPARYGVALGVGAALLYLHEDAERRVVHRDVKPSNVMLDASFTAKLGDFGLARLIDDGRRSHTTGFAGTWGYMDPESVLAGRASVESDVYSFGVLLLEIACGRRPAVPVREQDEDFIHLVRWVWRAYGGGSILDAADARLGGEFDGREMASALLVGLWCAHPDRSLRPTIRQAVSVLRFEAPPPSLPAKMPVATYGAPADHPDTTTSSAMSTTVSSGIGHSSTTQSSAESSLMKWQANNTPV</sequence>
<protein>
    <recommendedName>
        <fullName evidence="20">Protein kinase domain-containing protein</fullName>
    </recommendedName>
</protein>
<dbReference type="InterPro" id="IPR000719">
    <property type="entry name" value="Prot_kinase_dom"/>
</dbReference>
<keyword evidence="9 16" id="KW-0547">Nucleotide-binding</keyword>
<dbReference type="PROSITE" id="PS00107">
    <property type="entry name" value="PROTEIN_KINASE_ATP"/>
    <property type="match status" value="1"/>
</dbReference>
<dbReference type="GO" id="GO:0004672">
    <property type="term" value="F:protein kinase activity"/>
    <property type="evidence" value="ECO:0007669"/>
    <property type="project" value="InterPro"/>
</dbReference>
<gene>
    <name evidence="21" type="ORF">GQ55_3G467000</name>
</gene>
<evidence type="ECO:0000313" key="22">
    <source>
        <dbReference type="Proteomes" id="UP000244336"/>
    </source>
</evidence>
<feature type="region of interest" description="Disordered" evidence="17">
    <location>
        <begin position="648"/>
        <end position="695"/>
    </location>
</feature>
<evidence type="ECO:0000256" key="14">
    <source>
        <dbReference type="ARBA" id="ARBA00023170"/>
    </source>
</evidence>
<dbReference type="PROSITE" id="PS50011">
    <property type="entry name" value="PROTEIN_KINASE_DOM"/>
    <property type="match status" value="1"/>
</dbReference>
<reference evidence="21 22" key="1">
    <citation type="submission" date="2018-04" db="EMBL/GenBank/DDBJ databases">
        <title>WGS assembly of Panicum hallii var. hallii HAL2.</title>
        <authorList>
            <person name="Lovell J."/>
            <person name="Jenkins J."/>
            <person name="Lowry D."/>
            <person name="Mamidi S."/>
            <person name="Sreedasyam A."/>
            <person name="Weng X."/>
            <person name="Barry K."/>
            <person name="Bonette J."/>
            <person name="Campitelli B."/>
            <person name="Daum C."/>
            <person name="Gordon S."/>
            <person name="Gould B."/>
            <person name="Lipzen A."/>
            <person name="MacQueen A."/>
            <person name="Palacio-Mejia J."/>
            <person name="Plott C."/>
            <person name="Shakirov E."/>
            <person name="Shu S."/>
            <person name="Yoshinaga Y."/>
            <person name="Zane M."/>
            <person name="Rokhsar D."/>
            <person name="Grimwood J."/>
            <person name="Schmutz J."/>
            <person name="Juenger T."/>
        </authorList>
    </citation>
    <scope>NUCLEOTIDE SEQUENCE [LARGE SCALE GENOMIC DNA]</scope>
    <source>
        <strain evidence="22">cv. HAL2</strain>
    </source>
</reference>
<evidence type="ECO:0000256" key="2">
    <source>
        <dbReference type="ARBA" id="ARBA00008536"/>
    </source>
</evidence>
<comment type="similarity">
    <text evidence="3">In the C-terminal section; belongs to the protein kinase superfamily. Ser/Thr protein kinase family.</text>
</comment>
<keyword evidence="14" id="KW-0675">Receptor</keyword>
<dbReference type="GO" id="GO:0005524">
    <property type="term" value="F:ATP binding"/>
    <property type="evidence" value="ECO:0007669"/>
    <property type="project" value="UniProtKB-UniRule"/>
</dbReference>
<dbReference type="SUPFAM" id="SSF56112">
    <property type="entry name" value="Protein kinase-like (PK-like)"/>
    <property type="match status" value="1"/>
</dbReference>
<keyword evidence="15" id="KW-0325">Glycoprotein</keyword>
<evidence type="ECO:0000256" key="18">
    <source>
        <dbReference type="SAM" id="Phobius"/>
    </source>
</evidence>
<evidence type="ECO:0000256" key="11">
    <source>
        <dbReference type="ARBA" id="ARBA00022840"/>
    </source>
</evidence>
<evidence type="ECO:0000256" key="6">
    <source>
        <dbReference type="ARBA" id="ARBA00022679"/>
    </source>
</evidence>
<evidence type="ECO:0000256" key="1">
    <source>
        <dbReference type="ARBA" id="ARBA00004251"/>
    </source>
</evidence>
<keyword evidence="5" id="KW-0723">Serine/threonine-protein kinase</keyword>
<dbReference type="GO" id="GO:0002229">
    <property type="term" value="P:defense response to oomycetes"/>
    <property type="evidence" value="ECO:0007669"/>
    <property type="project" value="UniProtKB-ARBA"/>
</dbReference>
<dbReference type="InterPro" id="IPR017441">
    <property type="entry name" value="Protein_kinase_ATP_BS"/>
</dbReference>
<dbReference type="InterPro" id="IPR008271">
    <property type="entry name" value="Ser/Thr_kinase_AS"/>
</dbReference>
<dbReference type="FunFam" id="3.30.200.20:FF:000168">
    <property type="entry name" value="L-type lectin-domain containing receptor kinase IX.1"/>
    <property type="match status" value="1"/>
</dbReference>